<feature type="region of interest" description="Disordered" evidence="1">
    <location>
        <begin position="65"/>
        <end position="89"/>
    </location>
</feature>
<comment type="caution">
    <text evidence="3">The sequence shown here is derived from an EMBL/GenBank/DDBJ whole genome shotgun (WGS) entry which is preliminary data.</text>
</comment>
<dbReference type="PROSITE" id="PS50848">
    <property type="entry name" value="START"/>
    <property type="match status" value="1"/>
</dbReference>
<dbReference type="InterPro" id="IPR023393">
    <property type="entry name" value="START-like_dom_sf"/>
</dbReference>
<organism evidence="3 4">
    <name type="scientific">Cardiosporidium cionae</name>
    <dbReference type="NCBI Taxonomy" id="476202"/>
    <lineage>
        <taxon>Eukaryota</taxon>
        <taxon>Sar</taxon>
        <taxon>Alveolata</taxon>
        <taxon>Apicomplexa</taxon>
        <taxon>Aconoidasida</taxon>
        <taxon>Nephromycida</taxon>
        <taxon>Cardiosporidium</taxon>
    </lineage>
</organism>
<evidence type="ECO:0000313" key="3">
    <source>
        <dbReference type="EMBL" id="KAF8819328.1"/>
    </source>
</evidence>
<evidence type="ECO:0000313" key="4">
    <source>
        <dbReference type="Proteomes" id="UP000823046"/>
    </source>
</evidence>
<dbReference type="Pfam" id="PF01852">
    <property type="entry name" value="START"/>
    <property type="match status" value="1"/>
</dbReference>
<feature type="region of interest" description="Disordered" evidence="1">
    <location>
        <begin position="736"/>
        <end position="767"/>
    </location>
</feature>
<feature type="compositionally biased region" description="Polar residues" evidence="1">
    <location>
        <begin position="558"/>
        <end position="574"/>
    </location>
</feature>
<sequence length="1064" mass="120098">MWSYAEFIPFHGTFTMESVYLCKQHAPVRIFPFHSTCSLWRVLIVSLWLCSVWVVASTLQLPHVDKSQQSSPNVRPSWGTAEDASEEPQSSMKLLNPCYRHHNGVLKEKNSLKEIFSGADISCATETYVSKNEDSLVRHPQPIMKETEGVTSIKGEPPSSHSSSFLKNFKPSPPIGNRVPLIFEGDLSNREPFQVEGWGLGQHIERMDTHFHRGNLPSYGTILQKDTLENRHETIPREESTKPKRKAIISDKKIKKCFEFCNSVKAECLDMSEWELLCVAVECTLWRRRIGETQKYEYMARGKFDDISVSAYNKTINDLEFRQSWDENIDIVRIIESYTVGDDKDGEDNVYSSGHPNPTETSYKSTKNSETSFCKVTRAFSGSKLKEVNTSSTYKRPPSASPEWDSSRLSEDYPILPSSVALWNPFFPIFVEKTCTLPPPQERPPLFSLSLMNLLFSNSDDCRVHFYTQESFERRKLRKGVSGASTLSLESSERSSWISSLPPSHTSLEQADPLPASTLSFFPLEEAPPHPETPCGVVNTRQMVLRERTPAAAFHISSEAQPTSPAASETIQNPDQRETQPESLEEIVYWRFRLPWPVKGRDFVYSRRIKAMEGAIISVQEAVYHPECPEIPSSVRILDYHSTLVLYPTNPEKNIDQPGVEYILYHCDDPRITLPNWITTYVSAQTIPSTMKALHQAAKKFSEGSPSFVPPAGKLQTEASISSTSSFFSGTKENGPLAMPSVQRSPPTLSSKGKTALTSSKPSSLLGKASTDSLKIKVPPNTRVDASYFLICNSKSASFKAFPIHEVPSFAFLFPSAWKKKSRSSQSRCSSLCNSLPLFQRHSISNYDVLSSLSTSSHVNIKPLLAGISLLGDSNPLQWKAYTGKKLRELPSYYSHRRGSVLTSPIPRLTNVKFLLMDTAERSTLHSEAIQVHFLVKCFLHTHFIRETHPSLTGNSSPSTQGNYYVPDWFARFMSLCILHNENPLNSHSLACRLECLNHHEERKAEESQSLLNHAVGHKTIDETNTETILRRARRSKRSMFSRGMDPMQHGVFEYSPNVHHLYT</sequence>
<reference evidence="3 4" key="1">
    <citation type="journal article" date="2020" name="bioRxiv">
        <title>Metabolic contributions of an alphaproteobacterial endosymbiont in the apicomplexan Cardiosporidium cionae.</title>
        <authorList>
            <person name="Hunter E.S."/>
            <person name="Paight C.J."/>
            <person name="Lane C.E."/>
        </authorList>
    </citation>
    <scope>NUCLEOTIDE SEQUENCE [LARGE SCALE GENOMIC DNA]</scope>
    <source>
        <strain evidence="3">ESH_2018</strain>
    </source>
</reference>
<dbReference type="SUPFAM" id="SSF55961">
    <property type="entry name" value="Bet v1-like"/>
    <property type="match status" value="2"/>
</dbReference>
<gene>
    <name evidence="3" type="ORF">IE077_001184</name>
</gene>
<feature type="compositionally biased region" description="Polar residues" evidence="1">
    <location>
        <begin position="350"/>
        <end position="366"/>
    </location>
</feature>
<evidence type="ECO:0000256" key="1">
    <source>
        <dbReference type="SAM" id="MobiDB-lite"/>
    </source>
</evidence>
<dbReference type="Gene3D" id="3.30.530.20">
    <property type="match status" value="2"/>
</dbReference>
<feature type="region of interest" description="Disordered" evidence="1">
    <location>
        <begin position="345"/>
        <end position="366"/>
    </location>
</feature>
<keyword evidence="4" id="KW-1185">Reference proteome</keyword>
<dbReference type="PANTHER" id="PTHR19308">
    <property type="entry name" value="PHOSPHATIDYLCHOLINE TRANSFER PROTEIN"/>
    <property type="match status" value="1"/>
</dbReference>
<dbReference type="InterPro" id="IPR002913">
    <property type="entry name" value="START_lipid-bd_dom"/>
</dbReference>
<accession>A0ABQ7J5R0</accession>
<name>A0ABQ7J5R0_9APIC</name>
<feature type="region of interest" description="Disordered" evidence="1">
    <location>
        <begin position="557"/>
        <end position="580"/>
    </location>
</feature>
<dbReference type="EMBL" id="JADAQX010000814">
    <property type="protein sequence ID" value="KAF8819328.1"/>
    <property type="molecule type" value="Genomic_DNA"/>
</dbReference>
<proteinExistence type="predicted"/>
<dbReference type="InterPro" id="IPR051213">
    <property type="entry name" value="START_lipid_transfer"/>
</dbReference>
<dbReference type="PANTHER" id="PTHR19308:SF8">
    <property type="entry name" value="STAR-RELATED LIPID TRANSFER PROTEIN 7, MITOCHONDRIAL"/>
    <property type="match status" value="1"/>
</dbReference>
<feature type="compositionally biased region" description="Polar residues" evidence="1">
    <location>
        <begin position="742"/>
        <end position="763"/>
    </location>
</feature>
<evidence type="ECO:0000259" key="2">
    <source>
        <dbReference type="PROSITE" id="PS50848"/>
    </source>
</evidence>
<protein>
    <recommendedName>
        <fullName evidence="2">START domain-containing protein</fullName>
    </recommendedName>
</protein>
<feature type="domain" description="START" evidence="2">
    <location>
        <begin position="594"/>
        <end position="703"/>
    </location>
</feature>
<dbReference type="Proteomes" id="UP000823046">
    <property type="component" value="Unassembled WGS sequence"/>
</dbReference>